<accession>A0A8H6S5V0</accession>
<dbReference type="AlphaFoldDB" id="A0A8H6S5V0"/>
<dbReference type="Pfam" id="PF18721">
    <property type="entry name" value="CxC6"/>
    <property type="match status" value="1"/>
</dbReference>
<reference evidence="4" key="1">
    <citation type="submission" date="2020-05" db="EMBL/GenBank/DDBJ databases">
        <title>Mycena genomes resolve the evolution of fungal bioluminescence.</title>
        <authorList>
            <person name="Tsai I.J."/>
        </authorList>
    </citation>
    <scope>NUCLEOTIDE SEQUENCE</scope>
    <source>
        <strain evidence="4">171206Taipei</strain>
    </source>
</reference>
<evidence type="ECO:0000256" key="1">
    <source>
        <dbReference type="SAM" id="MobiDB-lite"/>
    </source>
</evidence>
<gene>
    <name evidence="4" type="ORF">MIND_01188900</name>
</gene>
<comment type="caution">
    <text evidence="4">The sequence shown here is derived from an EMBL/GenBank/DDBJ whole genome shotgun (WGS) entry which is preliminary data.</text>
</comment>
<evidence type="ECO:0000313" key="5">
    <source>
        <dbReference type="Proteomes" id="UP000636479"/>
    </source>
</evidence>
<dbReference type="Pfam" id="PF18718">
    <property type="entry name" value="CxC5"/>
    <property type="match status" value="1"/>
</dbReference>
<dbReference type="EMBL" id="JACAZF010000011">
    <property type="protein sequence ID" value="KAF7292898.1"/>
    <property type="molecule type" value="Genomic_DNA"/>
</dbReference>
<dbReference type="RefSeq" id="XP_037215326.1">
    <property type="nucleotide sequence ID" value="XM_037368400.1"/>
</dbReference>
<name>A0A8H6S5V0_9AGAR</name>
<dbReference type="InterPro" id="IPR040898">
    <property type="entry name" value="CxC6"/>
</dbReference>
<organism evidence="4 5">
    <name type="scientific">Mycena indigotica</name>
    <dbReference type="NCBI Taxonomy" id="2126181"/>
    <lineage>
        <taxon>Eukaryota</taxon>
        <taxon>Fungi</taxon>
        <taxon>Dikarya</taxon>
        <taxon>Basidiomycota</taxon>
        <taxon>Agaricomycotina</taxon>
        <taxon>Agaricomycetes</taxon>
        <taxon>Agaricomycetidae</taxon>
        <taxon>Agaricales</taxon>
        <taxon>Marasmiineae</taxon>
        <taxon>Mycenaceae</taxon>
        <taxon>Mycena</taxon>
    </lineage>
</organism>
<evidence type="ECO:0000313" key="4">
    <source>
        <dbReference type="EMBL" id="KAF7292898.1"/>
    </source>
</evidence>
<sequence length="703" mass="80634">MSVMSTASITKLVTIFDLFFDPHMQLHQVLFLLTVIISLYPLLRLHQNQRAEAYRGSAETGWIHSIRTLLSRAFISSADETQLFWMEQADHEQMAKHWSFRVSNDLDYIYRYLGISPNQPFHQIFQPPRPLLVTSRLNCKFCPVGHRNMVPSLRRRRAANPNSQVWLLDTSFQWVEADLLVATCSKCKSEYYPDRVTRPGLTRGQRIDWLEWDARFIRISVHGIWVDRAVAKAQEKALYRFHSGWANFADWINDRLEENAPHKFSYRQSKRLFLEHFGRRLLVAHGKHLYFSLPGNASAQTLALSIRQQIGQDQGLIPGALEHGCMDCTHIKRYRSDLPETLVDGQSTDVAGLINLELDANNANPDTLPANLPDEVSNQNAPPAGEPRGYVRMMVMDGKTITHKKCALFACNNPLVNYKNGRFCQDHLLEGRKCGIVSCGEHVSSVDSLTCNKPEHMAWYRRFDERFHLLSYPGVKRVIRRQNIASETGEDGGGPTLEISLPELDGIPWNKVEHTFRARTTYCLETAQWACGYPIGWTKCYRAESPSAILAFIDYLWDGNSAARPGFIVYDKACELLRHIVTQNARSDWIETTKFIVDAWHYIGHRATDILCRVRCNPAPMDGSQPDLVLVEEDDHGGQHQTRAFNTETAEQLNSWLNGFESQLRQMTDVNYDFYVHVLMLLYSETVNERIERRGTRAGGRIF</sequence>
<feature type="domain" description="CxC6 like cysteine cluster associated with KDZ" evidence="3">
    <location>
        <begin position="395"/>
        <end position="460"/>
    </location>
</feature>
<dbReference type="GeneID" id="59350916"/>
<feature type="region of interest" description="Disordered" evidence="1">
    <location>
        <begin position="364"/>
        <end position="389"/>
    </location>
</feature>
<protein>
    <recommendedName>
        <fullName evidence="6">CxC5 like cysteine cluster associated with KDZ domain-containing protein</fullName>
    </recommendedName>
</protein>
<proteinExistence type="predicted"/>
<keyword evidence="5" id="KW-1185">Reference proteome</keyword>
<evidence type="ECO:0000259" key="3">
    <source>
        <dbReference type="Pfam" id="PF18721"/>
    </source>
</evidence>
<evidence type="ECO:0000259" key="2">
    <source>
        <dbReference type="Pfam" id="PF18718"/>
    </source>
</evidence>
<feature type="domain" description="CxC5 like cysteine cluster associated with KDZ" evidence="2">
    <location>
        <begin position="134"/>
        <end position="254"/>
    </location>
</feature>
<dbReference type="Proteomes" id="UP000636479">
    <property type="component" value="Unassembled WGS sequence"/>
</dbReference>
<dbReference type="OrthoDB" id="2527272at2759"/>
<evidence type="ECO:0008006" key="6">
    <source>
        <dbReference type="Google" id="ProtNLM"/>
    </source>
</evidence>
<dbReference type="InterPro" id="IPR041539">
    <property type="entry name" value="CxC5"/>
</dbReference>